<dbReference type="EMBL" id="LSBJ02000001">
    <property type="protein sequence ID" value="OAQ72107.1"/>
    <property type="molecule type" value="Genomic_DNA"/>
</dbReference>
<dbReference type="PANTHER" id="PTHR35391:SF5">
    <property type="entry name" value="DUF6590 DOMAIN-CONTAINING PROTEIN"/>
    <property type="match status" value="1"/>
</dbReference>
<protein>
    <recommendedName>
        <fullName evidence="1">4Fe-4S ferredoxin-type domain-containing protein</fullName>
    </recommendedName>
</protein>
<dbReference type="PROSITE" id="PS51379">
    <property type="entry name" value="4FE4S_FER_2"/>
    <property type="match status" value="1"/>
</dbReference>
<dbReference type="PROSITE" id="PS00198">
    <property type="entry name" value="4FE4S_FER_1"/>
    <property type="match status" value="1"/>
</dbReference>
<dbReference type="Proteomes" id="UP000078397">
    <property type="component" value="Unassembled WGS sequence"/>
</dbReference>
<dbReference type="RefSeq" id="XP_018148190.1">
    <property type="nucleotide sequence ID" value="XM_018290482.1"/>
</dbReference>
<dbReference type="PANTHER" id="PTHR35391">
    <property type="entry name" value="C2H2-TYPE DOMAIN-CONTAINING PROTEIN-RELATED"/>
    <property type="match status" value="1"/>
</dbReference>
<dbReference type="Pfam" id="PF26082">
    <property type="entry name" value="zf-C2H2_AcuF"/>
    <property type="match status" value="1"/>
</dbReference>
<dbReference type="STRING" id="1380566.A0A179G2X5"/>
<sequence>MAQKEVFEIKQRTDKCLQLIKDWRCLECALLDDIHALLCSWRCDEDSRFLPDESTYLDLRLRKFPLLARYIEELLDDMYGLIQRILDKVFDLDICIYRISFMEPEMGDDEIKKELYCRRPEGGPYLVRTDCGETRQFRREKFWLSGERKEALDIQMLLSRTCQVVNQCGILSRASEIHGYRETLKVDDEVIDGIQQFAERCRILVENSWPAAPASTKARLVYGMVLRRQNLCYLRDRERTLVKVEKPETPPPAMATATATAMATGEPVSASMSYSQAMKPKLIQSIGETNSLTPPGFFTGLRLGRVVRDQTGQPRYQLNCMDKIGHLFPPAPDAANDAECLECPYCFQVCPAEELQGERWREHLMRDLMPYICLLDGCCMVDTLFEQHEDWIYHMVNRHATQVWICPEHPFLKKFRSKSRDGLETHIREQHPGEVQEAIMAKFVDECVRPDPRVEPLKECPLCLDALDTTQMSVNDILNHVSEHLISLALLCLPQADDAAERTSLS</sequence>
<name>A0A179G2X5_METCM</name>
<dbReference type="GeneID" id="28854476"/>
<dbReference type="InterPro" id="IPR017896">
    <property type="entry name" value="4Fe4S_Fe-S-bd"/>
</dbReference>
<evidence type="ECO:0000313" key="2">
    <source>
        <dbReference type="EMBL" id="OAQ72107.1"/>
    </source>
</evidence>
<dbReference type="KEGG" id="pchm:VFPPC_12705"/>
<reference evidence="2 3" key="1">
    <citation type="journal article" date="2016" name="PLoS Pathog.">
        <title>Biosynthesis of antibiotic leucinostatins in bio-control fungus Purpureocillium lilacinum and their inhibition on phytophthora revealed by genome mining.</title>
        <authorList>
            <person name="Wang G."/>
            <person name="Liu Z."/>
            <person name="Lin R."/>
            <person name="Li E."/>
            <person name="Mao Z."/>
            <person name="Ling J."/>
            <person name="Yang Y."/>
            <person name="Yin W.B."/>
            <person name="Xie B."/>
        </authorList>
    </citation>
    <scope>NUCLEOTIDE SEQUENCE [LARGE SCALE GENOMIC DNA]</scope>
    <source>
        <strain evidence="2">170</strain>
    </source>
</reference>
<dbReference type="OrthoDB" id="4900688at2759"/>
<dbReference type="AlphaFoldDB" id="A0A179G2X5"/>
<feature type="domain" description="4Fe-4S ferredoxin-type" evidence="1">
    <location>
        <begin position="330"/>
        <end position="360"/>
    </location>
</feature>
<dbReference type="InterPro" id="IPR017900">
    <property type="entry name" value="4Fe4S_Fe_S_CS"/>
</dbReference>
<evidence type="ECO:0000313" key="3">
    <source>
        <dbReference type="Proteomes" id="UP000078397"/>
    </source>
</evidence>
<dbReference type="InterPro" id="IPR058925">
    <property type="entry name" value="zf-C2H2_AcuF"/>
</dbReference>
<accession>A0A179G2X5</accession>
<comment type="caution">
    <text evidence="2">The sequence shown here is derived from an EMBL/GenBank/DDBJ whole genome shotgun (WGS) entry which is preliminary data.</text>
</comment>
<evidence type="ECO:0000259" key="1">
    <source>
        <dbReference type="PROSITE" id="PS51379"/>
    </source>
</evidence>
<proteinExistence type="predicted"/>
<keyword evidence="3" id="KW-1185">Reference proteome</keyword>
<organism evidence="2 3">
    <name type="scientific">Pochonia chlamydosporia 170</name>
    <dbReference type="NCBI Taxonomy" id="1380566"/>
    <lineage>
        <taxon>Eukaryota</taxon>
        <taxon>Fungi</taxon>
        <taxon>Dikarya</taxon>
        <taxon>Ascomycota</taxon>
        <taxon>Pezizomycotina</taxon>
        <taxon>Sordariomycetes</taxon>
        <taxon>Hypocreomycetidae</taxon>
        <taxon>Hypocreales</taxon>
        <taxon>Clavicipitaceae</taxon>
        <taxon>Pochonia</taxon>
    </lineage>
</organism>
<gene>
    <name evidence="2" type="ORF">VFPPC_12705</name>
</gene>